<dbReference type="GO" id="GO:0005615">
    <property type="term" value="C:extracellular space"/>
    <property type="evidence" value="ECO:0007669"/>
    <property type="project" value="TreeGrafter"/>
</dbReference>
<dbReference type="Proteomes" id="UP001190640">
    <property type="component" value="Chromosome 1"/>
</dbReference>
<name>A0AA97J073_EUBMA</name>
<keyword evidence="1" id="KW-0433">Leucine-rich repeat</keyword>
<protein>
    <submittedName>
        <fullName evidence="5">Toll-like receptor 5</fullName>
    </submittedName>
</protein>
<organism evidence="4 5">
    <name type="scientific">Eublepharis macularius</name>
    <name type="common">Leopard gecko</name>
    <name type="synonym">Cyrtodactylus macularius</name>
    <dbReference type="NCBI Taxonomy" id="481883"/>
    <lineage>
        <taxon>Eukaryota</taxon>
        <taxon>Metazoa</taxon>
        <taxon>Chordata</taxon>
        <taxon>Craniata</taxon>
        <taxon>Vertebrata</taxon>
        <taxon>Euteleostomi</taxon>
        <taxon>Lepidosauria</taxon>
        <taxon>Squamata</taxon>
        <taxon>Bifurcata</taxon>
        <taxon>Gekkota</taxon>
        <taxon>Eublepharidae</taxon>
        <taxon>Eublepharinae</taxon>
        <taxon>Eublepharis</taxon>
    </lineage>
</organism>
<evidence type="ECO:0000256" key="2">
    <source>
        <dbReference type="ARBA" id="ARBA00022729"/>
    </source>
</evidence>
<dbReference type="SMART" id="SM00365">
    <property type="entry name" value="LRR_SD22"/>
    <property type="match status" value="5"/>
</dbReference>
<dbReference type="RefSeq" id="XP_054828923.1">
    <property type="nucleotide sequence ID" value="XM_054972948.1"/>
</dbReference>
<dbReference type="Gene3D" id="3.80.10.10">
    <property type="entry name" value="Ribonuclease Inhibitor"/>
    <property type="match status" value="4"/>
</dbReference>
<dbReference type="SMART" id="SM00369">
    <property type="entry name" value="LRR_TYP"/>
    <property type="match status" value="13"/>
</dbReference>
<dbReference type="InterPro" id="IPR032675">
    <property type="entry name" value="LRR_dom_sf"/>
</dbReference>
<gene>
    <name evidence="5" type="primary">LOC129325287</name>
</gene>
<keyword evidence="3" id="KW-0677">Repeat</keyword>
<evidence type="ECO:0000256" key="1">
    <source>
        <dbReference type="ARBA" id="ARBA00022614"/>
    </source>
</evidence>
<proteinExistence type="predicted"/>
<dbReference type="SUPFAM" id="SSF52058">
    <property type="entry name" value="L domain-like"/>
    <property type="match status" value="2"/>
</dbReference>
<dbReference type="InterPro" id="IPR001611">
    <property type="entry name" value="Leu-rich_rpt"/>
</dbReference>
<dbReference type="AlphaFoldDB" id="A0AA97J073"/>
<keyword evidence="2" id="KW-0732">Signal</keyword>
<dbReference type="GeneID" id="129325287"/>
<dbReference type="PANTHER" id="PTHR24373">
    <property type="entry name" value="SLIT RELATED LEUCINE-RICH REPEAT NEURONAL PROTEIN"/>
    <property type="match status" value="1"/>
</dbReference>
<dbReference type="FunFam" id="3.80.10.10:FF:000306">
    <property type="entry name" value="Toll-like receptor 5"/>
    <property type="match status" value="1"/>
</dbReference>
<dbReference type="KEGG" id="emc:129325287"/>
<dbReference type="Pfam" id="PF13516">
    <property type="entry name" value="LRR_6"/>
    <property type="match status" value="2"/>
</dbReference>
<reference evidence="5" key="1">
    <citation type="submission" date="2025-08" db="UniProtKB">
        <authorList>
            <consortium name="RefSeq"/>
        </authorList>
    </citation>
    <scope>IDENTIFICATION</scope>
    <source>
        <tissue evidence="5">Blood</tissue>
    </source>
</reference>
<dbReference type="PRINTS" id="PR00019">
    <property type="entry name" value="LEURICHRPT"/>
</dbReference>
<evidence type="ECO:0000313" key="4">
    <source>
        <dbReference type="Proteomes" id="UP001190640"/>
    </source>
</evidence>
<keyword evidence="4" id="KW-1185">Reference proteome</keyword>
<dbReference type="Pfam" id="PF13855">
    <property type="entry name" value="LRR_8"/>
    <property type="match status" value="5"/>
</dbReference>
<dbReference type="InterPro" id="IPR003591">
    <property type="entry name" value="Leu-rich_rpt_typical-subtyp"/>
</dbReference>
<sequence length="617" mass="68939">MNFRLVANCQGQSHKTVPEVDPSIQVLLLNFNLLSTILNSTLPQMDSLKMLSLGKQLGGSLYVGERAFQNVASLTFLDLGGNMNVTLHPTAFAGLTKLEVLLLDVNGFDEKVLERRYFQDLLSLKRLDLSGNHIQRLRPDPTFQQLGRLSFLQLKLNRIEKICGDDLQNLRGRHLSLLDLSSNRLLYRDTCTNPFQNITLGTLDISSNPWNVMQVEQFFTSLSGTQIKNLKMQHSGGIGSSFGFRNLKDILASTFSGLHDSSTFSLDMSHGFLNELVPSVFSGFPDLQVLLLRSNQITEIHDGAFISLNQLRVLDLSNNLLGELYTKALQSLRSSPLQSLILKSNHIGTVQQDALIGLDFLQFLDLQDNALSQVPKGKLSSLRHLMLGQNRIRDAWGIEHLSQNLTHLDFSSNRLSDLGQLWVQLGKIPSLVFLNLSSNHLSRCFRVHEGPRYLRELDLSHNSLADVWKGGKCVGIFHHLERLTVLNLSAGSLRALPEGLFQGLVSLQTLDLSENLLPLLPEDVFLGLQSLHTLSLRGNPMMTLSPSIFQPLVLLWTLDLQELALLCHCELAGLQTWLQSNSVALKRSVAGIPCFLTTPPFTQVSLSWFLHSNCNEW</sequence>
<dbReference type="PANTHER" id="PTHR24373:SF401">
    <property type="entry name" value="SOLUBLE TOLL-LIKE RECEPTOR 5"/>
    <property type="match status" value="1"/>
</dbReference>
<dbReference type="FunFam" id="3.80.10.10:FF:001164">
    <property type="entry name" value="GH01279p"/>
    <property type="match status" value="1"/>
</dbReference>
<accession>A0AA97J073</accession>
<dbReference type="GO" id="GO:0031012">
    <property type="term" value="C:extracellular matrix"/>
    <property type="evidence" value="ECO:0007669"/>
    <property type="project" value="TreeGrafter"/>
</dbReference>
<evidence type="ECO:0000256" key="3">
    <source>
        <dbReference type="ARBA" id="ARBA00022737"/>
    </source>
</evidence>
<evidence type="ECO:0000313" key="5">
    <source>
        <dbReference type="RefSeq" id="XP_054828923.1"/>
    </source>
</evidence>
<dbReference type="InterPro" id="IPR050328">
    <property type="entry name" value="Dev_Immune_Receptor"/>
</dbReference>
<dbReference type="PROSITE" id="PS51450">
    <property type="entry name" value="LRR"/>
    <property type="match status" value="5"/>
</dbReference>